<gene>
    <name evidence="1" type="ORF">IWQ57_005143</name>
</gene>
<proteinExistence type="predicted"/>
<accession>A0ACC1JP17</accession>
<sequence length="343" mass="38302">MVRHTLGTVVATVVALGKIGNWPEILPRLIQLLDASEYPVVEGSWDILRKICEECDRELEEPLSDGTRPLNVMIPKFLTFFSAESPVLREYAISTTTLFVTQRSECMQPLIDTFVVELFKRASDDNPEVLKAVCKAVVALIETRPDKLMPELENVVNYMIHTTQHSDPDIAMEACEFWLSFCEQEALVESLKPFLNRVVPTLMRGMVYSDDDLLMLDNDDNDAVVPDSDKDIRPRHHRARTHDHHQDAAGGSSNSDGGNSDGGHDDADDDDVYDSDDDDDDDDELYAEWNLRKCSAASLDVMSTAFGDQILEFVLPVLKEELASDDWRVKEAGVLALGAIAEG</sequence>
<dbReference type="EMBL" id="JANBUJ010002326">
    <property type="protein sequence ID" value="KAJ2764501.1"/>
    <property type="molecule type" value="Genomic_DNA"/>
</dbReference>
<evidence type="ECO:0000313" key="1">
    <source>
        <dbReference type="EMBL" id="KAJ2764501.1"/>
    </source>
</evidence>
<evidence type="ECO:0000313" key="2">
    <source>
        <dbReference type="Proteomes" id="UP001140234"/>
    </source>
</evidence>
<protein>
    <submittedName>
        <fullName evidence="1">Uncharacterized protein</fullName>
    </submittedName>
</protein>
<reference evidence="1" key="1">
    <citation type="submission" date="2022-07" db="EMBL/GenBank/DDBJ databases">
        <title>Phylogenomic reconstructions and comparative analyses of Kickxellomycotina fungi.</title>
        <authorList>
            <person name="Reynolds N.K."/>
            <person name="Stajich J.E."/>
            <person name="Barry K."/>
            <person name="Grigoriev I.V."/>
            <person name="Crous P."/>
            <person name="Smith M.E."/>
        </authorList>
    </citation>
    <scope>NUCLEOTIDE SEQUENCE</scope>
    <source>
        <strain evidence="1">CBS 109366</strain>
    </source>
</reference>
<organism evidence="1 2">
    <name type="scientific">Coemansia nantahalensis</name>
    <dbReference type="NCBI Taxonomy" id="2789366"/>
    <lineage>
        <taxon>Eukaryota</taxon>
        <taxon>Fungi</taxon>
        <taxon>Fungi incertae sedis</taxon>
        <taxon>Zoopagomycota</taxon>
        <taxon>Kickxellomycotina</taxon>
        <taxon>Kickxellomycetes</taxon>
        <taxon>Kickxellales</taxon>
        <taxon>Kickxellaceae</taxon>
        <taxon>Coemansia</taxon>
    </lineage>
</organism>
<feature type="non-terminal residue" evidence="1">
    <location>
        <position position="343"/>
    </location>
</feature>
<keyword evidence="2" id="KW-1185">Reference proteome</keyword>
<comment type="caution">
    <text evidence="1">The sequence shown here is derived from an EMBL/GenBank/DDBJ whole genome shotgun (WGS) entry which is preliminary data.</text>
</comment>
<dbReference type="Proteomes" id="UP001140234">
    <property type="component" value="Unassembled WGS sequence"/>
</dbReference>
<name>A0ACC1JP17_9FUNG</name>